<accession>D0MIL0</accession>
<feature type="domain" description="SpoVT-AbrB" evidence="2">
    <location>
        <begin position="1"/>
        <end position="45"/>
    </location>
</feature>
<dbReference type="GO" id="GO:0003677">
    <property type="term" value="F:DNA binding"/>
    <property type="evidence" value="ECO:0007669"/>
    <property type="project" value="UniProtKB-UniRule"/>
</dbReference>
<dbReference type="NCBIfam" id="TIGR01439">
    <property type="entry name" value="lp_hng_hel_AbrB"/>
    <property type="match status" value="1"/>
</dbReference>
<dbReference type="HOGENOM" id="CLU_2511609_0_0_10"/>
<evidence type="ECO:0000313" key="3">
    <source>
        <dbReference type="EMBL" id="ACY48318.1"/>
    </source>
</evidence>
<dbReference type="AlphaFoldDB" id="D0MIL0"/>
<dbReference type="EMBL" id="CP001807">
    <property type="protein sequence ID" value="ACY48318.1"/>
    <property type="molecule type" value="Genomic_DNA"/>
</dbReference>
<dbReference type="Gene3D" id="2.10.260.10">
    <property type="match status" value="1"/>
</dbReference>
<dbReference type="Proteomes" id="UP000002221">
    <property type="component" value="Chromosome"/>
</dbReference>
<evidence type="ECO:0000259" key="2">
    <source>
        <dbReference type="PROSITE" id="PS51740"/>
    </source>
</evidence>
<dbReference type="PROSITE" id="PS51740">
    <property type="entry name" value="SPOVT_ABRB"/>
    <property type="match status" value="1"/>
</dbReference>
<evidence type="ECO:0000256" key="1">
    <source>
        <dbReference type="PROSITE-ProRule" id="PRU01076"/>
    </source>
</evidence>
<sequence>MTYKIGSKGQVVIAKEIRDKLGIGPGWEVVQLLVEDHVELYFVPPVHRRSLKGMLAPYIKRQPETDDWTALREQAWKAISQEKENR</sequence>
<protein>
    <submittedName>
        <fullName evidence="3">Transcriptional regulator, AbrB family</fullName>
    </submittedName>
</protein>
<dbReference type="SUPFAM" id="SSF89447">
    <property type="entry name" value="AbrB/MazE/MraZ-like"/>
    <property type="match status" value="1"/>
</dbReference>
<dbReference type="RefSeq" id="WP_012843929.1">
    <property type="nucleotide sequence ID" value="NC_013501.1"/>
</dbReference>
<evidence type="ECO:0000313" key="4">
    <source>
        <dbReference type="Proteomes" id="UP000002221"/>
    </source>
</evidence>
<dbReference type="InterPro" id="IPR007159">
    <property type="entry name" value="SpoVT-AbrB_dom"/>
</dbReference>
<dbReference type="OrthoDB" id="9811597at2"/>
<proteinExistence type="predicted"/>
<dbReference type="KEGG" id="rmr:Rmar_1431"/>
<dbReference type="InterPro" id="IPR037914">
    <property type="entry name" value="SpoVT-AbrB_sf"/>
</dbReference>
<keyword evidence="4" id="KW-1185">Reference proteome</keyword>
<keyword evidence="1" id="KW-0238">DNA-binding</keyword>
<organism evidence="3 4">
    <name type="scientific">Rhodothermus marinus (strain ATCC 43812 / DSM 4252 / R-10)</name>
    <name type="common">Rhodothermus obamensis</name>
    <dbReference type="NCBI Taxonomy" id="518766"/>
    <lineage>
        <taxon>Bacteria</taxon>
        <taxon>Pseudomonadati</taxon>
        <taxon>Rhodothermota</taxon>
        <taxon>Rhodothermia</taxon>
        <taxon>Rhodothermales</taxon>
        <taxon>Rhodothermaceae</taxon>
        <taxon>Rhodothermus</taxon>
    </lineage>
</organism>
<gene>
    <name evidence="3" type="ordered locus">Rmar_1431</name>
</gene>
<dbReference type="eggNOG" id="COG2002">
    <property type="taxonomic scope" value="Bacteria"/>
</dbReference>
<name>D0MIL0_RHOM4</name>
<dbReference type="SMART" id="SM00966">
    <property type="entry name" value="SpoVT_AbrB"/>
    <property type="match status" value="1"/>
</dbReference>
<reference evidence="3 4" key="1">
    <citation type="journal article" date="2009" name="Stand. Genomic Sci.">
        <title>Complete genome sequence of Rhodothermus marinus type strain (R-10).</title>
        <authorList>
            <person name="Nolan M."/>
            <person name="Tindall B.J."/>
            <person name="Pomrenke H."/>
            <person name="Lapidus A."/>
            <person name="Copeland A."/>
            <person name="Glavina Del Rio T."/>
            <person name="Lucas S."/>
            <person name="Chen F."/>
            <person name="Tice H."/>
            <person name="Cheng J.F."/>
            <person name="Saunders E."/>
            <person name="Han C."/>
            <person name="Bruce D."/>
            <person name="Goodwin L."/>
            <person name="Chain P."/>
            <person name="Pitluck S."/>
            <person name="Ovchinikova G."/>
            <person name="Pati A."/>
            <person name="Ivanova N."/>
            <person name="Mavromatis K."/>
            <person name="Chen A."/>
            <person name="Palaniappan K."/>
            <person name="Land M."/>
            <person name="Hauser L."/>
            <person name="Chang Y.J."/>
            <person name="Jeffries C.D."/>
            <person name="Brettin T."/>
            <person name="Goker M."/>
            <person name="Bristow J."/>
            <person name="Eisen J.A."/>
            <person name="Markowitz V."/>
            <person name="Hugenholtz P."/>
            <person name="Kyrpides N.C."/>
            <person name="Klenk H.P."/>
            <person name="Detter J.C."/>
        </authorList>
    </citation>
    <scope>NUCLEOTIDE SEQUENCE [LARGE SCALE GENOMIC DNA]</scope>
    <source>
        <strain evidence="4">ATCC 43812 / DSM 4252 / R-10</strain>
    </source>
</reference>
<dbReference type="STRING" id="518766.Rmar_1431"/>